<keyword evidence="1" id="KW-0175">Coiled coil</keyword>
<proteinExistence type="predicted"/>
<feature type="coiled-coil region" evidence="1">
    <location>
        <begin position="58"/>
        <end position="86"/>
    </location>
</feature>
<comment type="caution">
    <text evidence="3">The sequence shown here is derived from an EMBL/GenBank/DDBJ whole genome shotgun (WGS) entry which is preliminary data.</text>
</comment>
<dbReference type="Proteomes" id="UP000287352">
    <property type="component" value="Unassembled WGS sequence"/>
</dbReference>
<dbReference type="RefSeq" id="WP_126581585.1">
    <property type="nucleotide sequence ID" value="NZ_BIFR01000001.1"/>
</dbReference>
<evidence type="ECO:0000313" key="4">
    <source>
        <dbReference type="Proteomes" id="UP000287352"/>
    </source>
</evidence>
<dbReference type="AlphaFoldDB" id="A0A402A4T5"/>
<reference evidence="4" key="1">
    <citation type="submission" date="2018-12" db="EMBL/GenBank/DDBJ databases">
        <title>Tengunoibacter tsumagoiensis gen. nov., sp. nov., Dictyobacter kobayashii sp. nov., D. alpinus sp. nov., and D. joshuensis sp. nov. and description of Dictyobacteraceae fam. nov. within the order Ktedonobacterales isolated from Tengu-no-mugimeshi.</title>
        <authorList>
            <person name="Wang C.M."/>
            <person name="Zheng Y."/>
            <person name="Sakai Y."/>
            <person name="Toyoda A."/>
            <person name="Minakuchi Y."/>
            <person name="Abe K."/>
            <person name="Yokota A."/>
            <person name="Yabe S."/>
        </authorList>
    </citation>
    <scope>NUCLEOTIDE SEQUENCE [LARGE SCALE GENOMIC DNA]</scope>
    <source>
        <strain evidence="4">Uno3</strain>
    </source>
</reference>
<organism evidence="3 4">
    <name type="scientific">Tengunoibacter tsumagoiensis</name>
    <dbReference type="NCBI Taxonomy" id="2014871"/>
    <lineage>
        <taxon>Bacteria</taxon>
        <taxon>Bacillati</taxon>
        <taxon>Chloroflexota</taxon>
        <taxon>Ktedonobacteria</taxon>
        <taxon>Ktedonobacterales</taxon>
        <taxon>Dictyobacteraceae</taxon>
        <taxon>Tengunoibacter</taxon>
    </lineage>
</organism>
<feature type="region of interest" description="Disordered" evidence="2">
    <location>
        <begin position="102"/>
        <end position="124"/>
    </location>
</feature>
<name>A0A402A4T5_9CHLR</name>
<dbReference type="OrthoDB" id="161193at2"/>
<evidence type="ECO:0000256" key="2">
    <source>
        <dbReference type="SAM" id="MobiDB-lite"/>
    </source>
</evidence>
<sequence length="124" mass="13901">MADRFHTLYASMLKDVFLEKAQGQVSQGQDSIACAKGYAQQGKPDFTLAYLLLSEIDVEEKQNLLAEAYEQRALFSEEKAEALSQQFQRAFPLIKLEAQKDRSAAQRVRQGQPIHRSGKALNPG</sequence>
<accession>A0A402A4T5</accession>
<gene>
    <name evidence="3" type="ORF">KTT_39690</name>
</gene>
<evidence type="ECO:0000256" key="1">
    <source>
        <dbReference type="SAM" id="Coils"/>
    </source>
</evidence>
<keyword evidence="4" id="KW-1185">Reference proteome</keyword>
<protein>
    <submittedName>
        <fullName evidence="3">Uncharacterized protein</fullName>
    </submittedName>
</protein>
<evidence type="ECO:0000313" key="3">
    <source>
        <dbReference type="EMBL" id="GCE14110.1"/>
    </source>
</evidence>
<dbReference type="EMBL" id="BIFR01000001">
    <property type="protein sequence ID" value="GCE14110.1"/>
    <property type="molecule type" value="Genomic_DNA"/>
</dbReference>